<dbReference type="InterPro" id="IPR029058">
    <property type="entry name" value="AB_hydrolase_fold"/>
</dbReference>
<dbReference type="Gene3D" id="3.40.50.1820">
    <property type="entry name" value="alpha/beta hydrolase"/>
    <property type="match status" value="1"/>
</dbReference>
<dbReference type="InterPro" id="IPR000801">
    <property type="entry name" value="Esterase-like"/>
</dbReference>
<dbReference type="SUPFAM" id="SSF53474">
    <property type="entry name" value="alpha/beta-Hydrolases"/>
    <property type="match status" value="1"/>
</dbReference>
<evidence type="ECO:0000313" key="1">
    <source>
        <dbReference type="EMBL" id="MFC4099813.1"/>
    </source>
</evidence>
<accession>A0ABV8K082</accession>
<keyword evidence="2" id="KW-1185">Reference proteome</keyword>
<dbReference type="RefSeq" id="WP_377718488.1">
    <property type="nucleotide sequence ID" value="NZ_JBHSAM010000020.1"/>
</dbReference>
<proteinExistence type="predicted"/>
<keyword evidence="1" id="KW-0378">Hydrolase</keyword>
<dbReference type="InterPro" id="IPR050583">
    <property type="entry name" value="Mycobacterial_A85_antigen"/>
</dbReference>
<protein>
    <submittedName>
        <fullName evidence="1">Alpha/beta hydrolase</fullName>
    </submittedName>
</protein>
<name>A0ABV8K082_9BACL</name>
<gene>
    <name evidence="1" type="ORF">ACFOZ8_09095</name>
</gene>
<sequence length="245" mass="27668">MRQPFDTETIGSRNIHISLPPSYAHDDRRYPVVYIQDGATLARNCFNQLEHKFIAGELPEVILVGIEPINRNDDYTPWPAKSLTGTYADFGGKGDDYLDYLAETLKPHIDQAYRTESTAAHTAIIGASFGGMITLYAAFRKPHVFGRFGALSPSVWYERFLTFVHETPLPQADQKIYMSVGNLEGIHKTSIQRHMVPYSHDARRALEHHGLGGDRLKFEVEEGGTHDQVFFAKHFVSALEWLYAG</sequence>
<dbReference type="GO" id="GO:0016787">
    <property type="term" value="F:hydrolase activity"/>
    <property type="evidence" value="ECO:0007669"/>
    <property type="project" value="UniProtKB-KW"/>
</dbReference>
<dbReference type="Proteomes" id="UP001595715">
    <property type="component" value="Unassembled WGS sequence"/>
</dbReference>
<dbReference type="PANTHER" id="PTHR48098:SF6">
    <property type="entry name" value="FERRI-BACILLIBACTIN ESTERASE BESA"/>
    <property type="match status" value="1"/>
</dbReference>
<comment type="caution">
    <text evidence="1">The sequence shown here is derived from an EMBL/GenBank/DDBJ whole genome shotgun (WGS) entry which is preliminary data.</text>
</comment>
<dbReference type="EMBL" id="JBHSAM010000020">
    <property type="protein sequence ID" value="MFC4099813.1"/>
    <property type="molecule type" value="Genomic_DNA"/>
</dbReference>
<organism evidence="1 2">
    <name type="scientific">Paenibacillus xanthanilyticus</name>
    <dbReference type="NCBI Taxonomy" id="1783531"/>
    <lineage>
        <taxon>Bacteria</taxon>
        <taxon>Bacillati</taxon>
        <taxon>Bacillota</taxon>
        <taxon>Bacilli</taxon>
        <taxon>Bacillales</taxon>
        <taxon>Paenibacillaceae</taxon>
        <taxon>Paenibacillus</taxon>
    </lineage>
</organism>
<dbReference type="PANTHER" id="PTHR48098">
    <property type="entry name" value="ENTEROCHELIN ESTERASE-RELATED"/>
    <property type="match status" value="1"/>
</dbReference>
<reference evidence="2" key="1">
    <citation type="journal article" date="2019" name="Int. J. Syst. Evol. Microbiol.">
        <title>The Global Catalogue of Microorganisms (GCM) 10K type strain sequencing project: providing services to taxonomists for standard genome sequencing and annotation.</title>
        <authorList>
            <consortium name="The Broad Institute Genomics Platform"/>
            <consortium name="The Broad Institute Genome Sequencing Center for Infectious Disease"/>
            <person name="Wu L."/>
            <person name="Ma J."/>
        </authorList>
    </citation>
    <scope>NUCLEOTIDE SEQUENCE [LARGE SCALE GENOMIC DNA]</scope>
    <source>
        <strain evidence="2">IBRC-M 10987</strain>
    </source>
</reference>
<dbReference type="Pfam" id="PF00756">
    <property type="entry name" value="Esterase"/>
    <property type="match status" value="1"/>
</dbReference>
<evidence type="ECO:0000313" key="2">
    <source>
        <dbReference type="Proteomes" id="UP001595715"/>
    </source>
</evidence>